<evidence type="ECO:0000256" key="9">
    <source>
        <dbReference type="ARBA" id="ARBA00048305"/>
    </source>
</evidence>
<organism evidence="14 15">
    <name type="scientific">Oceanispirochaeta crateris</name>
    <dbReference type="NCBI Taxonomy" id="2518645"/>
    <lineage>
        <taxon>Bacteria</taxon>
        <taxon>Pseudomonadati</taxon>
        <taxon>Spirochaetota</taxon>
        <taxon>Spirochaetia</taxon>
        <taxon>Spirochaetales</taxon>
        <taxon>Spirochaetaceae</taxon>
        <taxon>Oceanispirochaeta</taxon>
    </lineage>
</organism>
<dbReference type="AlphaFoldDB" id="A0A5C1QKB1"/>
<comment type="catalytic activity">
    <reaction evidence="9">
        <text>L-aspartate + O2 = iminosuccinate + H2O2</text>
        <dbReference type="Rhea" id="RHEA:25876"/>
        <dbReference type="ChEBI" id="CHEBI:15379"/>
        <dbReference type="ChEBI" id="CHEBI:16240"/>
        <dbReference type="ChEBI" id="CHEBI:29991"/>
        <dbReference type="ChEBI" id="CHEBI:77875"/>
        <dbReference type="EC" id="1.4.3.16"/>
    </reaction>
    <physiologicalReaction direction="left-to-right" evidence="9">
        <dbReference type="Rhea" id="RHEA:25877"/>
    </physiologicalReaction>
</comment>
<reference evidence="14 15" key="1">
    <citation type="submission" date="2019-02" db="EMBL/GenBank/DDBJ databases">
        <title>Complete Genome Sequence and Methylome Analysis of free living Spirochaetas.</title>
        <authorList>
            <person name="Fomenkov A."/>
            <person name="Dubinina G."/>
            <person name="Leshcheva N."/>
            <person name="Mikheeva N."/>
            <person name="Grabovich M."/>
            <person name="Vincze T."/>
            <person name="Roberts R.J."/>
        </authorList>
    </citation>
    <scope>NUCLEOTIDE SEQUENCE [LARGE SCALE GENOMIC DNA]</scope>
    <source>
        <strain evidence="14 15">K2</strain>
    </source>
</reference>
<evidence type="ECO:0000259" key="12">
    <source>
        <dbReference type="Pfam" id="PF00890"/>
    </source>
</evidence>
<evidence type="ECO:0000256" key="4">
    <source>
        <dbReference type="ARBA" id="ARBA00012173"/>
    </source>
</evidence>
<evidence type="ECO:0000256" key="11">
    <source>
        <dbReference type="RuleBase" id="RU362049"/>
    </source>
</evidence>
<dbReference type="FunFam" id="3.90.700.10:FF:000002">
    <property type="entry name" value="L-aspartate oxidase"/>
    <property type="match status" value="1"/>
</dbReference>
<evidence type="ECO:0000259" key="13">
    <source>
        <dbReference type="Pfam" id="PF02910"/>
    </source>
</evidence>
<dbReference type="PRINTS" id="PR00411">
    <property type="entry name" value="PNDRDTASEI"/>
</dbReference>
<comment type="pathway">
    <text evidence="2 11">Cofactor biosynthesis; NAD(+) biosynthesis; iminoaspartate from L-aspartate (oxidase route): step 1/1.</text>
</comment>
<comment type="similarity">
    <text evidence="3 11">Belongs to the FAD-dependent oxidoreductase 2 family. NadB subfamily.</text>
</comment>
<dbReference type="KEGG" id="ock:EXM22_07060"/>
<keyword evidence="7 11" id="KW-0274">FAD</keyword>
<dbReference type="InterPro" id="IPR027477">
    <property type="entry name" value="Succ_DH/fumarate_Rdtase_cat_sf"/>
</dbReference>
<comment type="function">
    <text evidence="11">Catalyzes the oxidation of L-aspartate to iminoaspartate.</text>
</comment>
<dbReference type="UniPathway" id="UPA00253">
    <property type="reaction ID" value="UER00326"/>
</dbReference>
<dbReference type="Gene3D" id="1.20.58.100">
    <property type="entry name" value="Fumarate reductase/succinate dehydrogenase flavoprotein-like, C-terminal domain"/>
    <property type="match status" value="1"/>
</dbReference>
<evidence type="ECO:0000256" key="1">
    <source>
        <dbReference type="ARBA" id="ARBA00001974"/>
    </source>
</evidence>
<dbReference type="InterPro" id="IPR005288">
    <property type="entry name" value="NadB"/>
</dbReference>
<sequence>MSENDQFDVIVIGTGISGLATAVTASEKGLKVGIFSKSGDLEETNTYYAQGGIVGNGHEDSPELLSEDIIKAGDFLNSTEAVNLLSKTGPDLVDEYLVKKLGISFSRDSKGQLDLTREAVHSVRRIYHERDISGKAIEKGMLAYVKKLKGIQVFPFHMAIDLISSCHHSTDTQSRYGKNRIIGAYILNCETKSVNPVFAGAVVLATGGVGNLYLHSSNPSIATGDGIAMAYQAGASLINSEYVQFHPTTLYHRDAENFLISEAVRGEGAILINKKGEPFMERYNPSLKDLAPRDEVSRSIYMEMERCGSTYVYLDTPRMSVDIPKRFPGIYSKCLEVGLDITKEPIPVVPAAHYFCGGVKVDMDGQTTIPGLYAVGETACTGVHGANRLASISLLEGLVLGLRAGWSISQTHERPSLSMRRSIPQWIFPANEDKVDPVLIKSDVHTIQSLMWNYVGIIRSTKRLSRALSDLNYHSHRIDRFYRQAGLTRDLVELRNSVLAASVITNAAYNNKHSRGCHYIIRGDVPHENS</sequence>
<evidence type="ECO:0000313" key="14">
    <source>
        <dbReference type="EMBL" id="QEN07758.1"/>
    </source>
</evidence>
<dbReference type="RefSeq" id="WP_149485838.1">
    <property type="nucleotide sequence ID" value="NZ_CP036150.1"/>
</dbReference>
<proteinExistence type="inferred from homology"/>
<dbReference type="EMBL" id="CP036150">
    <property type="protein sequence ID" value="QEN07758.1"/>
    <property type="molecule type" value="Genomic_DNA"/>
</dbReference>
<dbReference type="GO" id="GO:0005737">
    <property type="term" value="C:cytoplasm"/>
    <property type="evidence" value="ECO:0007669"/>
    <property type="project" value="UniProtKB-SubCell"/>
</dbReference>
<dbReference type="PRINTS" id="PR00368">
    <property type="entry name" value="FADPNR"/>
</dbReference>
<comment type="cofactor">
    <cofactor evidence="1 11">
        <name>FAD</name>
        <dbReference type="ChEBI" id="CHEBI:57692"/>
    </cofactor>
</comment>
<evidence type="ECO:0000256" key="8">
    <source>
        <dbReference type="ARBA" id="ARBA00023002"/>
    </source>
</evidence>
<dbReference type="OrthoDB" id="9806724at2"/>
<evidence type="ECO:0000256" key="3">
    <source>
        <dbReference type="ARBA" id="ARBA00008562"/>
    </source>
</evidence>
<dbReference type="SUPFAM" id="SSF56425">
    <property type="entry name" value="Succinate dehydrogenase/fumarate reductase flavoprotein, catalytic domain"/>
    <property type="match status" value="1"/>
</dbReference>
<protein>
    <recommendedName>
        <fullName evidence="4 10">L-aspartate oxidase</fullName>
        <ecNumber evidence="4 10">1.4.3.16</ecNumber>
    </recommendedName>
</protein>
<dbReference type="Pfam" id="PF00890">
    <property type="entry name" value="FAD_binding_2"/>
    <property type="match status" value="1"/>
</dbReference>
<evidence type="ECO:0000256" key="5">
    <source>
        <dbReference type="ARBA" id="ARBA00022630"/>
    </source>
</evidence>
<dbReference type="Gene3D" id="3.90.700.10">
    <property type="entry name" value="Succinate dehydrogenase/fumarate reductase flavoprotein, catalytic domain"/>
    <property type="match status" value="1"/>
</dbReference>
<keyword evidence="5 11" id="KW-0285">Flavoprotein</keyword>
<name>A0A5C1QKB1_9SPIO</name>
<dbReference type="Gene3D" id="3.50.50.60">
    <property type="entry name" value="FAD/NAD(P)-binding domain"/>
    <property type="match status" value="1"/>
</dbReference>
<evidence type="ECO:0000256" key="2">
    <source>
        <dbReference type="ARBA" id="ARBA00004950"/>
    </source>
</evidence>
<dbReference type="InterPro" id="IPR003953">
    <property type="entry name" value="FAD-dep_OxRdtase_2_FAD-bd"/>
</dbReference>
<dbReference type="InterPro" id="IPR037099">
    <property type="entry name" value="Fum_R/Succ_DH_flav-like_C_sf"/>
</dbReference>
<dbReference type="PANTHER" id="PTHR42716:SF2">
    <property type="entry name" value="L-ASPARTATE OXIDASE, CHLOROPLASTIC"/>
    <property type="match status" value="1"/>
</dbReference>
<dbReference type="InterPro" id="IPR036188">
    <property type="entry name" value="FAD/NAD-bd_sf"/>
</dbReference>
<evidence type="ECO:0000256" key="10">
    <source>
        <dbReference type="NCBIfam" id="TIGR00551"/>
    </source>
</evidence>
<dbReference type="SUPFAM" id="SSF51905">
    <property type="entry name" value="FAD/NAD(P)-binding domain"/>
    <property type="match status" value="1"/>
</dbReference>
<dbReference type="GO" id="GO:0009435">
    <property type="term" value="P:NAD+ biosynthetic process"/>
    <property type="evidence" value="ECO:0007669"/>
    <property type="project" value="UniProtKB-UniPathway"/>
</dbReference>
<keyword evidence="15" id="KW-1185">Reference proteome</keyword>
<dbReference type="NCBIfam" id="TIGR00551">
    <property type="entry name" value="nadB"/>
    <property type="match status" value="1"/>
</dbReference>
<dbReference type="GO" id="GO:0008734">
    <property type="term" value="F:L-aspartate oxidase activity"/>
    <property type="evidence" value="ECO:0007669"/>
    <property type="project" value="UniProtKB-UniRule"/>
</dbReference>
<dbReference type="InterPro" id="IPR015939">
    <property type="entry name" value="Fum_Rdtase/Succ_DH_flav-like_C"/>
</dbReference>
<accession>A0A5C1QKB1</accession>
<dbReference type="PANTHER" id="PTHR42716">
    <property type="entry name" value="L-ASPARTATE OXIDASE"/>
    <property type="match status" value="1"/>
</dbReference>
<dbReference type="Proteomes" id="UP000324209">
    <property type="component" value="Chromosome"/>
</dbReference>
<gene>
    <name evidence="14" type="primary">nadB</name>
    <name evidence="14" type="ORF">EXM22_07060</name>
</gene>
<dbReference type="EC" id="1.4.3.16" evidence="4 10"/>
<feature type="domain" description="FAD-dependent oxidoreductase 2 FAD-binding" evidence="12">
    <location>
        <begin position="8"/>
        <end position="394"/>
    </location>
</feature>
<comment type="subcellular location">
    <subcellularLocation>
        <location evidence="11">Cytoplasm</location>
    </subcellularLocation>
</comment>
<dbReference type="Pfam" id="PF02910">
    <property type="entry name" value="Succ_DH_flav_C"/>
    <property type="match status" value="1"/>
</dbReference>
<evidence type="ECO:0000256" key="6">
    <source>
        <dbReference type="ARBA" id="ARBA00022642"/>
    </source>
</evidence>
<feature type="domain" description="Fumarate reductase/succinate dehydrogenase flavoprotein-like C-terminal" evidence="13">
    <location>
        <begin position="446"/>
        <end position="519"/>
    </location>
</feature>
<keyword evidence="6 11" id="KW-0662">Pyridine nucleotide biosynthesis</keyword>
<evidence type="ECO:0000313" key="15">
    <source>
        <dbReference type="Proteomes" id="UP000324209"/>
    </source>
</evidence>
<evidence type="ECO:0000256" key="7">
    <source>
        <dbReference type="ARBA" id="ARBA00022827"/>
    </source>
</evidence>
<dbReference type="SUPFAM" id="SSF46977">
    <property type="entry name" value="Succinate dehydrogenase/fumarate reductase flavoprotein C-terminal domain"/>
    <property type="match status" value="1"/>
</dbReference>
<keyword evidence="8 11" id="KW-0560">Oxidoreductase</keyword>